<organism evidence="2">
    <name type="scientific">Rhodococcus hoagii (strain 103S)</name>
    <name type="common">Rhodococcus equi</name>
    <dbReference type="NCBI Taxonomy" id="685727"/>
    <lineage>
        <taxon>Bacteria</taxon>
        <taxon>Bacillati</taxon>
        <taxon>Actinomycetota</taxon>
        <taxon>Actinomycetes</taxon>
        <taxon>Mycobacteriales</taxon>
        <taxon>Nocardiaceae</taxon>
        <taxon>Prescottella</taxon>
    </lineage>
</organism>
<accession>A0A3S5YC38</accession>
<keyword evidence="1" id="KW-0812">Transmembrane</keyword>
<dbReference type="RefSeq" id="WP_013417282.1">
    <property type="nucleotide sequence ID" value="NC_014659.1"/>
</dbReference>
<dbReference type="GeneID" id="95973211"/>
<sequence>MRAVGMVSTVLFAAVAAAGAWIAIRSIPDMQRYLRMRRM</sequence>
<keyword evidence="1" id="KW-0472">Membrane</keyword>
<dbReference type="InterPro" id="IPR054188">
    <property type="entry name" value="DUF6893"/>
</dbReference>
<evidence type="ECO:0000256" key="1">
    <source>
        <dbReference type="SAM" id="Phobius"/>
    </source>
</evidence>
<reference evidence="2" key="1">
    <citation type="journal article" date="2010" name="PLoS Genet.">
        <title>The genome of a pathogenic rhodococcus: cooptive virulence underpinned by key gene acquisitions.</title>
        <authorList>
            <person name="Letek M."/>
            <person name="Gonzalez P."/>
            <person name="Macarthur I."/>
            <person name="Rodriguez H."/>
            <person name="Freeman T.C."/>
            <person name="Valero-Rello A."/>
            <person name="Blanco M."/>
            <person name="Buckley T."/>
            <person name="Cherevach I."/>
            <person name="Fahey R."/>
            <person name="Hapeshi A."/>
            <person name="Holdstock J."/>
            <person name="Leadon D."/>
            <person name="Navas J."/>
            <person name="Ocampo A."/>
            <person name="Quail M.A."/>
            <person name="Sanders M."/>
            <person name="Scortti M.M."/>
            <person name="Prescott J.F."/>
            <person name="Fogarty U."/>
            <person name="Meijer W.G."/>
            <person name="Parkhill J."/>
            <person name="Bentley S.D."/>
            <person name="Vazquez-Boland J.A."/>
        </authorList>
    </citation>
    <scope>NUCLEOTIDE SEQUENCE [LARGE SCALE GENOMIC DNA]</scope>
    <source>
        <strain evidence="2 3">103S</strain>
    </source>
</reference>
<dbReference type="Pfam" id="PF21833">
    <property type="entry name" value="DUF6893"/>
    <property type="match status" value="1"/>
</dbReference>
<evidence type="ECO:0000313" key="2">
    <source>
        <dbReference type="EMBL" id="CBH50143.1"/>
    </source>
</evidence>
<gene>
    <name evidence="2" type="ordered locus">REQ_41750</name>
</gene>
<protein>
    <submittedName>
        <fullName evidence="2">Secreted protein</fullName>
    </submittedName>
</protein>
<dbReference type="Proteomes" id="UP001154400">
    <property type="component" value="Chromosome"/>
</dbReference>
<dbReference type="EMBL" id="FN563149">
    <property type="protein sequence ID" value="CBH50143.1"/>
    <property type="molecule type" value="Genomic_DNA"/>
</dbReference>
<evidence type="ECO:0000313" key="3">
    <source>
        <dbReference type="Proteomes" id="UP000006892"/>
    </source>
</evidence>
<name>A0A3S5YC38_RHOH1</name>
<keyword evidence="1" id="KW-1133">Transmembrane helix</keyword>
<dbReference type="AlphaFoldDB" id="A0A3S5YC38"/>
<dbReference type="KEGG" id="req:REQ_41750"/>
<proteinExistence type="predicted"/>
<feature type="transmembrane region" description="Helical" evidence="1">
    <location>
        <begin position="6"/>
        <end position="28"/>
    </location>
</feature>